<feature type="transmembrane region" description="Helical" evidence="2">
    <location>
        <begin position="29"/>
        <end position="48"/>
    </location>
</feature>
<keyword evidence="2" id="KW-0812">Transmembrane</keyword>
<name>A0A3M8SQS0_9GAMM</name>
<dbReference type="EMBL" id="RIBS01000004">
    <property type="protein sequence ID" value="RNF83678.1"/>
    <property type="molecule type" value="Genomic_DNA"/>
</dbReference>
<sequence>MSWLYLLLALAAIVVAFKASSLAVVLVCLLVAFGLVLVWVMGILAQRVEDSSRDVGMMIDPTELRRLREQAEARKLAEANNAAPPHSDATH</sequence>
<gene>
    <name evidence="3" type="ORF">EER27_09870</name>
</gene>
<keyword evidence="4" id="KW-1185">Reference proteome</keyword>
<proteinExistence type="predicted"/>
<dbReference type="AlphaFoldDB" id="A0A3M8SQS0"/>
<accession>A0A3M8SQS0</accession>
<comment type="caution">
    <text evidence="3">The sequence shown here is derived from an EMBL/GenBank/DDBJ whole genome shotgun (WGS) entry which is preliminary data.</text>
</comment>
<evidence type="ECO:0000313" key="4">
    <source>
        <dbReference type="Proteomes" id="UP000267049"/>
    </source>
</evidence>
<evidence type="ECO:0000256" key="2">
    <source>
        <dbReference type="SAM" id="Phobius"/>
    </source>
</evidence>
<evidence type="ECO:0000313" key="3">
    <source>
        <dbReference type="EMBL" id="RNF83678.1"/>
    </source>
</evidence>
<organism evidence="3 4">
    <name type="scientific">Montanilutibacter psychrotolerans</name>
    <dbReference type="NCBI Taxonomy" id="1327343"/>
    <lineage>
        <taxon>Bacteria</taxon>
        <taxon>Pseudomonadati</taxon>
        <taxon>Pseudomonadota</taxon>
        <taxon>Gammaproteobacteria</taxon>
        <taxon>Lysobacterales</taxon>
        <taxon>Lysobacteraceae</taxon>
        <taxon>Montanilutibacter</taxon>
    </lineage>
</organism>
<feature type="region of interest" description="Disordered" evidence="1">
    <location>
        <begin position="72"/>
        <end position="91"/>
    </location>
</feature>
<reference evidence="3 4" key="1">
    <citation type="submission" date="2018-11" db="EMBL/GenBank/DDBJ databases">
        <title>Lysobacter cryohumiis sp. nov., isolated from soil in the Tianshan Mountains, Xinjiang, China.</title>
        <authorList>
            <person name="Luo Y."/>
            <person name="Sheng H."/>
        </authorList>
    </citation>
    <scope>NUCLEOTIDE SEQUENCE [LARGE SCALE GENOMIC DNA]</scope>
    <source>
        <strain evidence="3 4">ZS60</strain>
    </source>
</reference>
<evidence type="ECO:0000256" key="1">
    <source>
        <dbReference type="SAM" id="MobiDB-lite"/>
    </source>
</evidence>
<keyword evidence="2" id="KW-1133">Transmembrane helix</keyword>
<dbReference type="Proteomes" id="UP000267049">
    <property type="component" value="Unassembled WGS sequence"/>
</dbReference>
<dbReference type="RefSeq" id="WP_123087937.1">
    <property type="nucleotide sequence ID" value="NZ_RIBS01000004.1"/>
</dbReference>
<protein>
    <submittedName>
        <fullName evidence="3">Uncharacterized protein</fullName>
    </submittedName>
</protein>
<keyword evidence="2" id="KW-0472">Membrane</keyword>